<proteinExistence type="predicted"/>
<gene>
    <name evidence="3" type="ORF">QNN03_03400</name>
</gene>
<dbReference type="NCBIfam" id="TIGR03605">
    <property type="entry name" value="antibiot_sagB"/>
    <property type="match status" value="1"/>
</dbReference>
<dbReference type="CDD" id="cd02142">
    <property type="entry name" value="McbC_SagB-like_oxidoreductase"/>
    <property type="match status" value="1"/>
</dbReference>
<dbReference type="InterPro" id="IPR000415">
    <property type="entry name" value="Nitroreductase-like"/>
</dbReference>
<dbReference type="InterPro" id="IPR020051">
    <property type="entry name" value="SagB-type_dehydrogenase"/>
</dbReference>
<sequence>MTITTSPLTTARDGADSTPAPCTEAIRLTRGATFDGERITAPFGTLRLKELPSGARAALTALAGEDLDEGRITALVVAGDGEAGLLRWHMLRTRLDNTGLLEHSVTGADGTTLARLVTVGRGRTTLRPVPRDAVRLSRHALLLPADGTLSLRAPGSPLAVELGPAAAPFLARLTDWTDAARIPAPLLRLIATAGALNPGTPEDDPEREQRGGVQWHPLDLAFHTRTRVPASVAGYGGTYPFADRFPPEPVAAPAGDGPRVPLPVPDLDEIAARDPSLTEVIERRTSTRAHDPGSPVTVDQLAELLYRTVRIRATFTGGDGQELADRPLPSGGSVHELEVYPLVTNCAGLAPGLYRYAPDRHELELVREPGPATEPLVREARAATMADDDPQVVLLVAARFGRVMWKYETVAYPLILKHVGVLYQTVYLVATAMGLGVCGLGGGDTSAFAAATGRDPLLEGTVGELVLGTPRLTAPGGPADREE</sequence>
<evidence type="ECO:0000313" key="3">
    <source>
        <dbReference type="EMBL" id="MDL2075483.1"/>
    </source>
</evidence>
<dbReference type="Proteomes" id="UP001241926">
    <property type="component" value="Unassembled WGS sequence"/>
</dbReference>
<reference evidence="3 4" key="1">
    <citation type="submission" date="2023-05" db="EMBL/GenBank/DDBJ databases">
        <title>Streptomyces fuscus sp. nov., a brown-black pigment producing actinomyces isolated from dry sand of Sea duck farm.</title>
        <authorList>
            <person name="Xie J."/>
            <person name="Shen N."/>
        </authorList>
    </citation>
    <scope>NUCLEOTIDE SEQUENCE [LARGE SCALE GENOMIC DNA]</scope>
    <source>
        <strain evidence="3 4">GXMU-J15</strain>
    </source>
</reference>
<feature type="region of interest" description="Disordered" evidence="1">
    <location>
        <begin position="1"/>
        <end position="21"/>
    </location>
</feature>
<dbReference type="EMBL" id="JASJUS010000002">
    <property type="protein sequence ID" value="MDL2075483.1"/>
    <property type="molecule type" value="Genomic_DNA"/>
</dbReference>
<dbReference type="SUPFAM" id="SSF55469">
    <property type="entry name" value="FMN-dependent nitroreductase-like"/>
    <property type="match status" value="1"/>
</dbReference>
<evidence type="ECO:0000313" key="4">
    <source>
        <dbReference type="Proteomes" id="UP001241926"/>
    </source>
</evidence>
<organism evidence="3 4">
    <name type="scientific">Streptomyces fuscus</name>
    <dbReference type="NCBI Taxonomy" id="3048495"/>
    <lineage>
        <taxon>Bacteria</taxon>
        <taxon>Bacillati</taxon>
        <taxon>Actinomycetota</taxon>
        <taxon>Actinomycetes</taxon>
        <taxon>Kitasatosporales</taxon>
        <taxon>Streptomycetaceae</taxon>
        <taxon>Streptomyces</taxon>
    </lineage>
</organism>
<dbReference type="PANTHER" id="PTHR43745">
    <property type="entry name" value="NITROREDUCTASE MJ1384-RELATED"/>
    <property type="match status" value="1"/>
</dbReference>
<name>A0ABT7ISC0_9ACTN</name>
<dbReference type="RefSeq" id="WP_285430261.1">
    <property type="nucleotide sequence ID" value="NZ_JASJUS010000002.1"/>
</dbReference>
<evidence type="ECO:0000259" key="2">
    <source>
        <dbReference type="Pfam" id="PF00881"/>
    </source>
</evidence>
<comment type="caution">
    <text evidence="3">The sequence shown here is derived from an EMBL/GenBank/DDBJ whole genome shotgun (WGS) entry which is preliminary data.</text>
</comment>
<dbReference type="InterPro" id="IPR029479">
    <property type="entry name" value="Nitroreductase"/>
</dbReference>
<protein>
    <submittedName>
        <fullName evidence="3">SagB family peptide dehydrogenase</fullName>
    </submittedName>
</protein>
<dbReference type="InterPro" id="IPR052544">
    <property type="entry name" value="Bacteriocin_Proc_Enz"/>
</dbReference>
<dbReference type="Gene3D" id="3.40.109.10">
    <property type="entry name" value="NADH Oxidase"/>
    <property type="match status" value="1"/>
</dbReference>
<evidence type="ECO:0000256" key="1">
    <source>
        <dbReference type="SAM" id="MobiDB-lite"/>
    </source>
</evidence>
<dbReference type="PANTHER" id="PTHR43745:SF2">
    <property type="entry name" value="NITROREDUCTASE MJ1384-RELATED"/>
    <property type="match status" value="1"/>
</dbReference>
<feature type="domain" description="Nitroreductase" evidence="2">
    <location>
        <begin position="281"/>
        <end position="455"/>
    </location>
</feature>
<accession>A0ABT7ISC0</accession>
<dbReference type="Pfam" id="PF00881">
    <property type="entry name" value="Nitroreductase"/>
    <property type="match status" value="1"/>
</dbReference>
<keyword evidence="4" id="KW-1185">Reference proteome</keyword>